<evidence type="ECO:0000313" key="1">
    <source>
        <dbReference type="EMBL" id="ARQ02220.1"/>
    </source>
</evidence>
<dbReference type="OrthoDB" id="9803968at2"/>
<dbReference type="Pfam" id="PF00501">
    <property type="entry name" value="AMP-binding"/>
    <property type="match status" value="1"/>
</dbReference>
<dbReference type="InterPro" id="IPR000873">
    <property type="entry name" value="AMP-dep_synth/lig_dom"/>
</dbReference>
<dbReference type="Proteomes" id="UP000194137">
    <property type="component" value="Chromosome"/>
</dbReference>
<dbReference type="PANTHER" id="PTHR24096">
    <property type="entry name" value="LONG-CHAIN-FATTY-ACID--COA LIGASE"/>
    <property type="match status" value="1"/>
</dbReference>
<dbReference type="Pfam" id="PF23562">
    <property type="entry name" value="AMP-binding_C_3"/>
    <property type="match status" value="1"/>
</dbReference>
<name>A0A1W6ZY16_9HYPH</name>
<dbReference type="PANTHER" id="PTHR24096:SF420">
    <property type="entry name" value="LONG-CHAIN-FATTY-ACID--COA LIGASE-RELATED"/>
    <property type="match status" value="1"/>
</dbReference>
<dbReference type="KEGG" id="psin:CAK95_26315"/>
<dbReference type="GO" id="GO:0016405">
    <property type="term" value="F:CoA-ligase activity"/>
    <property type="evidence" value="ECO:0007669"/>
    <property type="project" value="TreeGrafter"/>
</dbReference>
<dbReference type="AlphaFoldDB" id="A0A1W6ZY16"/>
<dbReference type="Gene3D" id="3.40.50.12780">
    <property type="entry name" value="N-terminal domain of ligase-like"/>
    <property type="match status" value="1"/>
</dbReference>
<dbReference type="STRING" id="1235591.CAK95_26315"/>
<gene>
    <name evidence="1" type="ORF">CAK95_26315</name>
</gene>
<dbReference type="PROSITE" id="PS00455">
    <property type="entry name" value="AMP_BINDING"/>
    <property type="match status" value="1"/>
</dbReference>
<dbReference type="EMBL" id="CP021112">
    <property type="protein sequence ID" value="ARQ02220.1"/>
    <property type="molecule type" value="Genomic_DNA"/>
</dbReference>
<evidence type="ECO:0000313" key="2">
    <source>
        <dbReference type="Proteomes" id="UP000194137"/>
    </source>
</evidence>
<organism evidence="1 2">
    <name type="scientific">Pseudorhodoplanes sinuspersici</name>
    <dbReference type="NCBI Taxonomy" id="1235591"/>
    <lineage>
        <taxon>Bacteria</taxon>
        <taxon>Pseudomonadati</taxon>
        <taxon>Pseudomonadota</taxon>
        <taxon>Alphaproteobacteria</taxon>
        <taxon>Hyphomicrobiales</taxon>
        <taxon>Pseudorhodoplanes</taxon>
    </lineage>
</organism>
<dbReference type="SUPFAM" id="SSF56801">
    <property type="entry name" value="Acetyl-CoA synthetase-like"/>
    <property type="match status" value="1"/>
</dbReference>
<keyword evidence="2" id="KW-1185">Reference proteome</keyword>
<proteinExistence type="predicted"/>
<accession>A0A1W6ZY16</accession>
<reference evidence="1 2" key="1">
    <citation type="submission" date="2017-05" db="EMBL/GenBank/DDBJ databases">
        <title>Full genome sequence of Pseudorhodoplanes sinuspersici.</title>
        <authorList>
            <person name="Dastgheib S.M.M."/>
            <person name="Shavandi M."/>
            <person name="Tirandaz H."/>
        </authorList>
    </citation>
    <scope>NUCLEOTIDE SEQUENCE [LARGE SCALE GENOMIC DNA]</scope>
    <source>
        <strain evidence="1 2">RIPI110</strain>
    </source>
</reference>
<protein>
    <submittedName>
        <fullName evidence="1">Uncharacterized protein</fullName>
    </submittedName>
</protein>
<dbReference type="InterPro" id="IPR020845">
    <property type="entry name" value="AMP-binding_CS"/>
</dbReference>
<dbReference type="InterPro" id="IPR042099">
    <property type="entry name" value="ANL_N_sf"/>
</dbReference>
<dbReference type="RefSeq" id="WP_086090651.1">
    <property type="nucleotide sequence ID" value="NZ_CP021112.1"/>
</dbReference>
<sequence>MRQTLAEDNTRQLHGTDVDSKSYPFIPTRFASRAPLVTYRDDGTIILGNAIAPQLPAAQMGAFLRLYADKTPDAVFLAERRAGASGVEWDRRTYSEIRRDVDAVSQWLINQGNSNARPIAVLSHNSIRHAILQLAAMQIGVPVLALSPAYSLMSRDHQKLIRLIEQFQPSHIFVEDTKAFAAALQRLADLENRLIVGAPSPEFSHATTFDTLTSTPAGPDVEDRFAKVTPDSVARIMLTSGSTGDPKGVIVTQRMMMAVAEGFASVWPFLLGRPPVMVDWLPWNHTAGANATFNLILRAGGSLYIDDGKPTPNGIGRSVENLRSVAPTLMFNVPSAYDALIPQLEQDTDFARHLLSDMDLLLYAAAGLPQNLWDRLERLSIAVRGARIPIVSSLGSTETASPATLGWWGTGASASLGLPIPGIEAKLIKLNDDDMEVRFRGIGITPGYWNDPVATRNAFDEEGFLKIGDAVRLSDPDDISAGLSYHGRLSENFKLTTGTWVIAGLLRLDLIKACEPYMQDAVIVGENRSDIGILVIPNPNADCATLSEALRAKIEAHNAREAGSSRRIARAMIMTEPPDIDAGEITDKGYLNQRRIIERRKTLIKALYSEAPHQPVMLF</sequence>